<accession>A0A834D8V7</accession>
<organism evidence="1 2">
    <name type="scientific">Phyllostomus discolor</name>
    <name type="common">pale spear-nosed bat</name>
    <dbReference type="NCBI Taxonomy" id="89673"/>
    <lineage>
        <taxon>Eukaryota</taxon>
        <taxon>Metazoa</taxon>
        <taxon>Chordata</taxon>
        <taxon>Craniata</taxon>
        <taxon>Vertebrata</taxon>
        <taxon>Euteleostomi</taxon>
        <taxon>Mammalia</taxon>
        <taxon>Eutheria</taxon>
        <taxon>Laurasiatheria</taxon>
        <taxon>Chiroptera</taxon>
        <taxon>Yangochiroptera</taxon>
        <taxon>Phyllostomidae</taxon>
        <taxon>Phyllostominae</taxon>
        <taxon>Phyllostomus</taxon>
    </lineage>
</organism>
<sequence length="162" mass="18020">MPFMSMGSFLQRECGNPCYAPGTTHAAADKTLAHGQSPSSPSLRSHWTGDPAPTATARTVDIPVLSANSSLWKFCWWATTFCAEVAFLRETAGRRRGVMARFNLRSHLEVREGEVYLVYPIWLPPEPLPSGQRETEHELNTWFKISDSLARLVWLSALSAGL</sequence>
<evidence type="ECO:0000313" key="2">
    <source>
        <dbReference type="Proteomes" id="UP000664940"/>
    </source>
</evidence>
<comment type="caution">
    <text evidence="1">The sequence shown here is derived from an EMBL/GenBank/DDBJ whole genome shotgun (WGS) entry which is preliminary data.</text>
</comment>
<gene>
    <name evidence="1" type="ORF">HJG60_009402</name>
</gene>
<evidence type="ECO:0000313" key="1">
    <source>
        <dbReference type="EMBL" id="KAF6074995.1"/>
    </source>
</evidence>
<dbReference type="AlphaFoldDB" id="A0A834D8V7"/>
<dbReference type="EMBL" id="JABVXQ010000015">
    <property type="protein sequence ID" value="KAF6074995.1"/>
    <property type="molecule type" value="Genomic_DNA"/>
</dbReference>
<proteinExistence type="predicted"/>
<protein>
    <submittedName>
        <fullName evidence="1">Uncharacterized protein</fullName>
    </submittedName>
</protein>
<dbReference type="Proteomes" id="UP000664940">
    <property type="component" value="Unassembled WGS sequence"/>
</dbReference>
<reference evidence="1 2" key="1">
    <citation type="journal article" date="2020" name="Nature">
        <title>Six reference-quality genomes reveal evolution of bat adaptations.</title>
        <authorList>
            <person name="Jebb D."/>
            <person name="Huang Z."/>
            <person name="Pippel M."/>
            <person name="Hughes G.M."/>
            <person name="Lavrichenko K."/>
            <person name="Devanna P."/>
            <person name="Winkler S."/>
            <person name="Jermiin L.S."/>
            <person name="Skirmuntt E.C."/>
            <person name="Katzourakis A."/>
            <person name="Burkitt-Gray L."/>
            <person name="Ray D.A."/>
            <person name="Sullivan K.A.M."/>
            <person name="Roscito J.G."/>
            <person name="Kirilenko B.M."/>
            <person name="Davalos L.M."/>
            <person name="Corthals A.P."/>
            <person name="Power M.L."/>
            <person name="Jones G."/>
            <person name="Ransome R.D."/>
            <person name="Dechmann D.K.N."/>
            <person name="Locatelli A.G."/>
            <person name="Puechmaille S.J."/>
            <person name="Fedrigo O."/>
            <person name="Jarvis E.D."/>
            <person name="Hiller M."/>
            <person name="Vernes S.C."/>
            <person name="Myers E.W."/>
            <person name="Teeling E.C."/>
        </authorList>
    </citation>
    <scope>NUCLEOTIDE SEQUENCE [LARGE SCALE GENOMIC DNA]</scope>
    <source>
        <strain evidence="1">Bat1K_MPI-CBG_1</strain>
    </source>
</reference>
<name>A0A834D8V7_9CHIR</name>